<dbReference type="InterPro" id="IPR028599">
    <property type="entry name" value="WDR12/Ytm1"/>
</dbReference>
<dbReference type="EMBL" id="LGAV01000003">
    <property type="protein sequence ID" value="KOS14903.1"/>
    <property type="molecule type" value="Genomic_DNA"/>
</dbReference>
<evidence type="ECO:0000259" key="9">
    <source>
        <dbReference type="Pfam" id="PF08154"/>
    </source>
</evidence>
<evidence type="ECO:0000256" key="5">
    <source>
        <dbReference type="ARBA" id="ARBA00023242"/>
    </source>
</evidence>
<feature type="repeat" description="WD" evidence="7">
    <location>
        <begin position="223"/>
        <end position="266"/>
    </location>
</feature>
<keyword evidence="11" id="KW-1185">Reference proteome</keyword>
<comment type="subunit">
    <text evidence="6">Component of the NOP7 complex, composed of ERB1, NOP7 and YTM1. Within the NOP7 complex ERB1 appears to interact directly with NOP7 and YTM1. The NOP7 complex also associates with the 66S pre-ribosome.</text>
</comment>
<keyword evidence="2 6" id="KW-0698">rRNA processing</keyword>
<dbReference type="InterPro" id="IPR015943">
    <property type="entry name" value="WD40/YVTN_repeat-like_dom_sf"/>
</dbReference>
<feature type="repeat" description="WD" evidence="7">
    <location>
        <begin position="419"/>
        <end position="461"/>
    </location>
</feature>
<dbReference type="GO" id="GO:0030687">
    <property type="term" value="C:preribosome, large subunit precursor"/>
    <property type="evidence" value="ECO:0007669"/>
    <property type="project" value="UniProtKB-UniRule"/>
</dbReference>
<feature type="compositionally biased region" description="Polar residues" evidence="8">
    <location>
        <begin position="288"/>
        <end position="298"/>
    </location>
</feature>
<dbReference type="PROSITE" id="PS50294">
    <property type="entry name" value="WD_REPEATS_REGION"/>
    <property type="match status" value="1"/>
</dbReference>
<organism evidence="10 11">
    <name type="scientific">Malassezia pachydermatis</name>
    <dbReference type="NCBI Taxonomy" id="77020"/>
    <lineage>
        <taxon>Eukaryota</taxon>
        <taxon>Fungi</taxon>
        <taxon>Dikarya</taxon>
        <taxon>Basidiomycota</taxon>
        <taxon>Ustilaginomycotina</taxon>
        <taxon>Malasseziomycetes</taxon>
        <taxon>Malasseziales</taxon>
        <taxon>Malasseziaceae</taxon>
        <taxon>Malassezia</taxon>
    </lineage>
</organism>
<accession>A0A0N0RSD8</accession>
<evidence type="ECO:0000313" key="11">
    <source>
        <dbReference type="Proteomes" id="UP000037751"/>
    </source>
</evidence>
<sequence>MQLEDDGATASLGGGSGVSAPATMPIRLRTSLPGCSIPYVPYMVPVTWRRSQLSTLVNKVLAAAQGSETEGDAKYKSVPFDFIVNGELLRCSLEEYLAQHGESAESALELEYIRSTLPPAFKDAARQDDWVSSIDARRPGVVLTASYDGRTRVYDLDALTSEPQTYTPSYATDVSLTSARWLQLAGDVQTLATGSMDGTVAVWRVPAVPGASSPIPIVQAMELRHHTSPVSTIDTYVRGDRAAVLSAGWDGTIALWDVPADAPISTSRAPADEGAPTKKRRGARGAQAPSQAEASTVQPPMAPTMVLHHVVPTLGASAAKALGTAPTPGANARTLASFDQGDRRIWSAGWDGAVKCWDVEAGGVLQSQKQSDKVALALDPVRGAHPASAHPEVMTGHMDHSIALYDFRDAVTNAAVAIANAHAAPVSALRTHPTSSHLFASGAYDGRIKVWDVRSPKQALFALSQPVSVSRARPTASAQKILGLDWTPEGDRLVAGGEDCCVSVYQGQAIGVEHV</sequence>
<dbReference type="STRING" id="77020.A0A0N0RSD8"/>
<evidence type="ECO:0000313" key="10">
    <source>
        <dbReference type="EMBL" id="KOS14903.1"/>
    </source>
</evidence>
<dbReference type="SMART" id="SM00320">
    <property type="entry name" value="WD40"/>
    <property type="match status" value="7"/>
</dbReference>
<dbReference type="PANTHER" id="PTHR19855:SF11">
    <property type="entry name" value="RIBOSOME BIOGENESIS PROTEIN WDR12"/>
    <property type="match status" value="1"/>
</dbReference>
<keyword evidence="5 6" id="KW-0539">Nucleus</keyword>
<dbReference type="InterPro" id="IPR020472">
    <property type="entry name" value="WD40_PAC1"/>
</dbReference>
<reference evidence="10 11" key="1">
    <citation type="submission" date="2015-07" db="EMBL/GenBank/DDBJ databases">
        <title>Draft Genome Sequence of Malassezia furfur CBS1878 and Malassezia pachydermatis CBS1879.</title>
        <authorList>
            <person name="Triana S."/>
            <person name="Ohm R."/>
            <person name="Gonzalez A."/>
            <person name="DeCock H."/>
            <person name="Restrepo S."/>
            <person name="Celis A."/>
        </authorList>
    </citation>
    <scope>NUCLEOTIDE SEQUENCE [LARGE SCALE GENOMIC DNA]</scope>
    <source>
        <strain evidence="10 11">CBS 1879</strain>
    </source>
</reference>
<feature type="region of interest" description="Disordered" evidence="8">
    <location>
        <begin position="263"/>
        <end position="299"/>
    </location>
</feature>
<evidence type="ECO:0000256" key="4">
    <source>
        <dbReference type="ARBA" id="ARBA00022737"/>
    </source>
</evidence>
<protein>
    <recommendedName>
        <fullName evidence="6">Ribosome biogenesis protein YTM1</fullName>
    </recommendedName>
</protein>
<gene>
    <name evidence="6" type="primary">YTM1</name>
    <name evidence="10" type="ORF">Malapachy_0751</name>
</gene>
<evidence type="ECO:0000256" key="2">
    <source>
        <dbReference type="ARBA" id="ARBA00022552"/>
    </source>
</evidence>
<dbReference type="GO" id="GO:0043021">
    <property type="term" value="F:ribonucleoprotein complex binding"/>
    <property type="evidence" value="ECO:0007669"/>
    <property type="project" value="UniProtKB-UniRule"/>
</dbReference>
<dbReference type="GeneID" id="28727140"/>
<dbReference type="Pfam" id="PF00400">
    <property type="entry name" value="WD40"/>
    <property type="match status" value="4"/>
</dbReference>
<comment type="subcellular location">
    <subcellularLocation>
        <location evidence="6">Nucleus</location>
        <location evidence="6">Nucleolus</location>
    </subcellularLocation>
    <subcellularLocation>
        <location evidence="6">Nucleus</location>
        <location evidence="6">Nucleoplasm</location>
    </subcellularLocation>
</comment>
<dbReference type="GO" id="GO:0005654">
    <property type="term" value="C:nucleoplasm"/>
    <property type="evidence" value="ECO:0007669"/>
    <property type="project" value="UniProtKB-SubCell"/>
</dbReference>
<dbReference type="InterPro" id="IPR019775">
    <property type="entry name" value="WD40_repeat_CS"/>
</dbReference>
<dbReference type="SUPFAM" id="SSF50978">
    <property type="entry name" value="WD40 repeat-like"/>
    <property type="match status" value="1"/>
</dbReference>
<feature type="domain" description="NLE" evidence="9">
    <location>
        <begin position="26"/>
        <end position="97"/>
    </location>
</feature>
<dbReference type="PROSITE" id="PS00678">
    <property type="entry name" value="WD_REPEATS_1"/>
    <property type="match status" value="1"/>
</dbReference>
<dbReference type="VEuPathDB" id="FungiDB:Malapachy_0751"/>
<dbReference type="GO" id="GO:0000466">
    <property type="term" value="P:maturation of 5.8S rRNA from tricistronic rRNA transcript (SSU-rRNA, 5.8S rRNA, LSU-rRNA)"/>
    <property type="evidence" value="ECO:0007669"/>
    <property type="project" value="UniProtKB-UniRule"/>
</dbReference>
<dbReference type="AlphaFoldDB" id="A0A0N0RSD8"/>
<dbReference type="PROSITE" id="PS50082">
    <property type="entry name" value="WD_REPEATS_2"/>
    <property type="match status" value="2"/>
</dbReference>
<evidence type="ECO:0000256" key="8">
    <source>
        <dbReference type="SAM" id="MobiDB-lite"/>
    </source>
</evidence>
<dbReference type="Gene3D" id="2.130.10.10">
    <property type="entry name" value="YVTN repeat-like/Quinoprotein amine dehydrogenase"/>
    <property type="match status" value="1"/>
</dbReference>
<dbReference type="PRINTS" id="PR00320">
    <property type="entry name" value="GPROTEINBRPT"/>
</dbReference>
<name>A0A0N0RSD8_9BASI</name>
<dbReference type="OrthoDB" id="10251381at2759"/>
<dbReference type="Proteomes" id="UP000037751">
    <property type="component" value="Unassembled WGS sequence"/>
</dbReference>
<dbReference type="InterPro" id="IPR036322">
    <property type="entry name" value="WD40_repeat_dom_sf"/>
</dbReference>
<comment type="function">
    <text evidence="6">Component of the NOP7 complex, which is required for maturation of the 25S and 5.8S ribosomal RNAs and formation of the 60S ribosome.</text>
</comment>
<evidence type="ECO:0000256" key="6">
    <source>
        <dbReference type="HAMAP-Rule" id="MF_03029"/>
    </source>
</evidence>
<evidence type="ECO:0000256" key="7">
    <source>
        <dbReference type="PROSITE-ProRule" id="PRU00221"/>
    </source>
</evidence>
<dbReference type="InterPro" id="IPR001680">
    <property type="entry name" value="WD40_rpt"/>
</dbReference>
<dbReference type="RefSeq" id="XP_017992535.1">
    <property type="nucleotide sequence ID" value="XM_018135265.1"/>
</dbReference>
<keyword evidence="4" id="KW-0677">Repeat</keyword>
<proteinExistence type="inferred from homology"/>
<dbReference type="GO" id="GO:0000463">
    <property type="term" value="P:maturation of LSU-rRNA from tricistronic rRNA transcript (SSU-rRNA, 5.8S rRNA, LSU-rRNA)"/>
    <property type="evidence" value="ECO:0007669"/>
    <property type="project" value="UniProtKB-UniRule"/>
</dbReference>
<dbReference type="HAMAP" id="MF_03029">
    <property type="entry name" value="WDR12"/>
    <property type="match status" value="1"/>
</dbReference>
<comment type="similarity">
    <text evidence="6">Belongs to the WD repeat WDR12/YTM1 family.</text>
</comment>
<keyword evidence="3 7" id="KW-0853">WD repeat</keyword>
<keyword evidence="1 6" id="KW-0690">Ribosome biogenesis</keyword>
<evidence type="ECO:0000256" key="1">
    <source>
        <dbReference type="ARBA" id="ARBA00022517"/>
    </source>
</evidence>
<dbReference type="Pfam" id="PF08154">
    <property type="entry name" value="NLE"/>
    <property type="match status" value="1"/>
</dbReference>
<dbReference type="InterPro" id="IPR012972">
    <property type="entry name" value="NLE"/>
</dbReference>
<dbReference type="GO" id="GO:0005730">
    <property type="term" value="C:nucleolus"/>
    <property type="evidence" value="ECO:0007669"/>
    <property type="project" value="UniProtKB-SubCell"/>
</dbReference>
<dbReference type="PANTHER" id="PTHR19855">
    <property type="entry name" value="WD40 REPEAT PROTEIN 12, 37"/>
    <property type="match status" value="1"/>
</dbReference>
<comment type="caution">
    <text evidence="10">The sequence shown here is derived from an EMBL/GenBank/DDBJ whole genome shotgun (WGS) entry which is preliminary data.</text>
</comment>
<evidence type="ECO:0000256" key="3">
    <source>
        <dbReference type="ARBA" id="ARBA00022574"/>
    </source>
</evidence>